<feature type="domain" description="Tail specific protease" evidence="1">
    <location>
        <begin position="99"/>
        <end position="304"/>
    </location>
</feature>
<dbReference type="Proteomes" id="UP001230685">
    <property type="component" value="Unassembled WGS sequence"/>
</dbReference>
<dbReference type="SUPFAM" id="SSF50156">
    <property type="entry name" value="PDZ domain-like"/>
    <property type="match status" value="1"/>
</dbReference>
<evidence type="ECO:0000259" key="1">
    <source>
        <dbReference type="SMART" id="SM00245"/>
    </source>
</evidence>
<comment type="caution">
    <text evidence="2">The sequence shown here is derived from an EMBL/GenBank/DDBJ whole genome shotgun (WGS) entry which is preliminary data.</text>
</comment>
<dbReference type="InterPro" id="IPR036034">
    <property type="entry name" value="PDZ_sf"/>
</dbReference>
<dbReference type="RefSeq" id="WP_305172774.1">
    <property type="nucleotide sequence ID" value="NZ_JAUUDS010000002.1"/>
</dbReference>
<evidence type="ECO:0000313" key="2">
    <source>
        <dbReference type="EMBL" id="MDP1027078.1"/>
    </source>
</evidence>
<reference evidence="2 3" key="1">
    <citation type="submission" date="2023-07" db="EMBL/GenBank/DDBJ databases">
        <authorList>
            <person name="Kim M.K."/>
        </authorList>
    </citation>
    <scope>NUCLEOTIDE SEQUENCE [LARGE SCALE GENOMIC DNA]</scope>
    <source>
        <strain evidence="2 3">KR1UV-12</strain>
    </source>
</reference>
<gene>
    <name evidence="2" type="ORF">Q5H91_07630</name>
</gene>
<proteinExistence type="predicted"/>
<dbReference type="EMBL" id="JAUUDS010000002">
    <property type="protein sequence ID" value="MDP1027078.1"/>
    <property type="molecule type" value="Genomic_DNA"/>
</dbReference>
<dbReference type="SMART" id="SM00245">
    <property type="entry name" value="TSPc"/>
    <property type="match status" value="1"/>
</dbReference>
<dbReference type="SUPFAM" id="SSF52096">
    <property type="entry name" value="ClpP/crotonase"/>
    <property type="match status" value="1"/>
</dbReference>
<organism evidence="2 3">
    <name type="scientific">Sphingomonas aurea</name>
    <dbReference type="NCBI Taxonomy" id="3063994"/>
    <lineage>
        <taxon>Bacteria</taxon>
        <taxon>Pseudomonadati</taxon>
        <taxon>Pseudomonadota</taxon>
        <taxon>Alphaproteobacteria</taxon>
        <taxon>Sphingomonadales</taxon>
        <taxon>Sphingomonadaceae</taxon>
        <taxon>Sphingomonas</taxon>
    </lineage>
</organism>
<dbReference type="Gene3D" id="2.30.42.10">
    <property type="match status" value="1"/>
</dbReference>
<dbReference type="Pfam" id="PF03572">
    <property type="entry name" value="Peptidase_S41"/>
    <property type="match status" value="1"/>
</dbReference>
<name>A0ABT9EJD9_9SPHN</name>
<protein>
    <submittedName>
        <fullName evidence="2">S41 family peptidase</fullName>
    </submittedName>
</protein>
<keyword evidence="3" id="KW-1185">Reference proteome</keyword>
<sequence length="325" mass="34985">MLGELYDAHAHRGDAADGTARLPYHDLWVEPAAGNALVTSVRDGSAAADAGIVARDTIIGVDGIPAAARAAASMPRCLSHPDPAATAFTLNIAVAGRRGQPRRITLRSAKGGKRAVFLPLKITPRLPDVESRLLQDGYGYIVIRSFSDQAVVDAFDAALLRFREAPGLIIDVRQNGGGDTAVARPIMGRFIAKEKPYARMRRRDGDHLSQLWTEIVDPRGPFTYTAPVVVITTRWSASMAEGFPMGMRGIGRASIVGTPMMRLGAGVFPLHLDRTGIQLQYSAEPVYDVHDRARSLLEPDVLVSPTDDALAAGIRTLDMKRKASS</sequence>
<dbReference type="Gene3D" id="3.90.226.10">
    <property type="entry name" value="2-enoyl-CoA Hydratase, Chain A, domain 1"/>
    <property type="match status" value="1"/>
</dbReference>
<evidence type="ECO:0000313" key="3">
    <source>
        <dbReference type="Proteomes" id="UP001230685"/>
    </source>
</evidence>
<dbReference type="InterPro" id="IPR005151">
    <property type="entry name" value="Tail-specific_protease"/>
</dbReference>
<dbReference type="PANTHER" id="PTHR32060">
    <property type="entry name" value="TAIL-SPECIFIC PROTEASE"/>
    <property type="match status" value="1"/>
</dbReference>
<dbReference type="InterPro" id="IPR029045">
    <property type="entry name" value="ClpP/crotonase-like_dom_sf"/>
</dbReference>
<dbReference type="PANTHER" id="PTHR32060:SF30">
    <property type="entry name" value="CARBOXY-TERMINAL PROCESSING PROTEASE CTPA"/>
    <property type="match status" value="1"/>
</dbReference>
<accession>A0ABT9EJD9</accession>